<keyword evidence="3" id="KW-0238">DNA-binding</keyword>
<dbReference type="GO" id="GO:0003677">
    <property type="term" value="F:DNA binding"/>
    <property type="evidence" value="ECO:0007669"/>
    <property type="project" value="UniProtKB-KW"/>
</dbReference>
<dbReference type="CDD" id="cd17261">
    <property type="entry name" value="RMtype1_S_EcoKI-TRD2-CR2_like"/>
    <property type="match status" value="1"/>
</dbReference>
<evidence type="ECO:0000256" key="3">
    <source>
        <dbReference type="ARBA" id="ARBA00023125"/>
    </source>
</evidence>
<reference evidence="7 8" key="1">
    <citation type="submission" date="2018-10" db="EMBL/GenBank/DDBJ databases">
        <authorList>
            <person name="Li J."/>
        </authorList>
    </citation>
    <scope>NUCLEOTIDE SEQUENCE [LARGE SCALE GENOMIC DNA]</scope>
    <source>
        <strain evidence="7 8">JCM 30549</strain>
    </source>
</reference>
<dbReference type="Pfam" id="PF01420">
    <property type="entry name" value="Methylase_S"/>
    <property type="match status" value="1"/>
</dbReference>
<dbReference type="Proteomes" id="UP000275395">
    <property type="component" value="Unassembled WGS sequence"/>
</dbReference>
<dbReference type="RefSeq" id="WP_087138280.1">
    <property type="nucleotide sequence ID" value="NZ_RCUW01000012.1"/>
</dbReference>
<accession>A0A3L6ZJ64</accession>
<dbReference type="InterPro" id="IPR051212">
    <property type="entry name" value="Type-I_RE_S_subunit"/>
</dbReference>
<evidence type="ECO:0000256" key="5">
    <source>
        <dbReference type="SAM" id="Coils"/>
    </source>
</evidence>
<evidence type="ECO:0000256" key="2">
    <source>
        <dbReference type="ARBA" id="ARBA00022747"/>
    </source>
</evidence>
<comment type="subunit">
    <text evidence="4">The methyltransferase is composed of M and S polypeptides.</text>
</comment>
<feature type="coiled-coil region" evidence="5">
    <location>
        <begin position="149"/>
        <end position="179"/>
    </location>
</feature>
<evidence type="ECO:0000313" key="7">
    <source>
        <dbReference type="EMBL" id="RLP68026.1"/>
    </source>
</evidence>
<evidence type="ECO:0000256" key="4">
    <source>
        <dbReference type="ARBA" id="ARBA00038652"/>
    </source>
</evidence>
<evidence type="ECO:0000259" key="6">
    <source>
        <dbReference type="Pfam" id="PF01420"/>
    </source>
</evidence>
<dbReference type="InterPro" id="IPR000055">
    <property type="entry name" value="Restrct_endonuc_typeI_TRD"/>
</dbReference>
<keyword evidence="2" id="KW-0680">Restriction system</keyword>
<gene>
    <name evidence="7" type="ORF">D9V30_12045</name>
</gene>
<keyword evidence="5" id="KW-0175">Coiled coil</keyword>
<dbReference type="AlphaFoldDB" id="A0A3L6ZJ64"/>
<protein>
    <recommendedName>
        <fullName evidence="6">Type I restriction modification DNA specificity domain-containing protein</fullName>
    </recommendedName>
</protein>
<dbReference type="PANTHER" id="PTHR43140:SF1">
    <property type="entry name" value="TYPE I RESTRICTION ENZYME ECOKI SPECIFICITY SUBUNIT"/>
    <property type="match status" value="1"/>
</dbReference>
<comment type="caution">
    <text evidence="7">The sequence shown here is derived from an EMBL/GenBank/DDBJ whole genome shotgun (WGS) entry which is preliminary data.</text>
</comment>
<sequence length="411" mass="44813">MTWERATLGDVCLKVVKRDPVATGRARIRYIDIGGIDGTLHRLGDVPEIDSVGAPSRCRQIVAAGDTVFATVRPYLEKIAYVDGPLDGEFASTGFSVLRPGPRLEPKFLYYFTISQEMFDQVLPYQKGVSYPAVLDREVRSVSMPVPPLEEQRRIVATLEDHLSRLDAADSQLDAAARRTSALSAHVLAHALADATCDELPLTSLLGRDLANGRSVKTRKGGFPVLRLTALNDGMVDLRERKPGAWTADEAERFLVHQGDFLISRGNGSLHLVGRGGLVAEDPDPVAFPDTLIRARPRADLLDAGFLALVWNSTSVRRQIEQVAKTTAGIYKVNQRDLGRVVVPVPSLPDQRRIFAEVAARRETLGRLTQATGAARERSSALRRSLLGAAFSGRLTGASSEMSVVEGRIET</sequence>
<dbReference type="Gene3D" id="3.90.220.20">
    <property type="entry name" value="DNA methylase specificity domains"/>
    <property type="match status" value="2"/>
</dbReference>
<feature type="domain" description="Type I restriction modification DNA specificity" evidence="6">
    <location>
        <begin position="2"/>
        <end position="164"/>
    </location>
</feature>
<name>A0A3L6ZJ64_9MICO</name>
<dbReference type="SUPFAM" id="SSF116734">
    <property type="entry name" value="DNA methylase specificity domain"/>
    <property type="match status" value="2"/>
</dbReference>
<organism evidence="7 8">
    <name type="scientific">Mycetocola reblochoni</name>
    <dbReference type="NCBI Taxonomy" id="331618"/>
    <lineage>
        <taxon>Bacteria</taxon>
        <taxon>Bacillati</taxon>
        <taxon>Actinomycetota</taxon>
        <taxon>Actinomycetes</taxon>
        <taxon>Micrococcales</taxon>
        <taxon>Microbacteriaceae</taxon>
        <taxon>Mycetocola</taxon>
    </lineage>
</organism>
<evidence type="ECO:0000256" key="1">
    <source>
        <dbReference type="ARBA" id="ARBA00010923"/>
    </source>
</evidence>
<dbReference type="EMBL" id="RCUW01000012">
    <property type="protein sequence ID" value="RLP68026.1"/>
    <property type="molecule type" value="Genomic_DNA"/>
</dbReference>
<dbReference type="GO" id="GO:0009307">
    <property type="term" value="P:DNA restriction-modification system"/>
    <property type="evidence" value="ECO:0007669"/>
    <property type="project" value="UniProtKB-KW"/>
</dbReference>
<proteinExistence type="inferred from homology"/>
<dbReference type="PANTHER" id="PTHR43140">
    <property type="entry name" value="TYPE-1 RESTRICTION ENZYME ECOKI SPECIFICITY PROTEIN"/>
    <property type="match status" value="1"/>
</dbReference>
<comment type="similarity">
    <text evidence="1">Belongs to the type-I restriction system S methylase family.</text>
</comment>
<evidence type="ECO:0000313" key="8">
    <source>
        <dbReference type="Proteomes" id="UP000275395"/>
    </source>
</evidence>
<dbReference type="InterPro" id="IPR044946">
    <property type="entry name" value="Restrct_endonuc_typeI_TRD_sf"/>
</dbReference>